<dbReference type="InterPro" id="IPR020103">
    <property type="entry name" value="PsdUridine_synth_cat_dom_sf"/>
</dbReference>
<evidence type="ECO:0000313" key="8">
    <source>
        <dbReference type="Proteomes" id="UP000239663"/>
    </source>
</evidence>
<dbReference type="SUPFAM" id="SSF55120">
    <property type="entry name" value="Pseudouridine synthase"/>
    <property type="match status" value="1"/>
</dbReference>
<dbReference type="RefSeq" id="WP_104849966.1">
    <property type="nucleotide sequence ID" value="NZ_PKOZ01000008.1"/>
</dbReference>
<dbReference type="CDD" id="cd02553">
    <property type="entry name" value="PseudoU_synth_RsuA"/>
    <property type="match status" value="1"/>
</dbReference>
<organism evidence="7 8">
    <name type="scientific">Pradoshia eiseniae</name>
    <dbReference type="NCBI Taxonomy" id="2064768"/>
    <lineage>
        <taxon>Bacteria</taxon>
        <taxon>Bacillati</taxon>
        <taxon>Bacillota</taxon>
        <taxon>Bacilli</taxon>
        <taxon>Bacillales</taxon>
        <taxon>Bacillaceae</taxon>
        <taxon>Pradoshia</taxon>
    </lineage>
</organism>
<dbReference type="GO" id="GO:0120159">
    <property type="term" value="F:rRNA pseudouridine synthase activity"/>
    <property type="evidence" value="ECO:0007669"/>
    <property type="project" value="UniProtKB-ARBA"/>
</dbReference>
<dbReference type="EC" id="5.4.99.-" evidence="5"/>
<dbReference type="GO" id="GO:0003723">
    <property type="term" value="F:RNA binding"/>
    <property type="evidence" value="ECO:0007669"/>
    <property type="project" value="UniProtKB-KW"/>
</dbReference>
<dbReference type="Pfam" id="PF00849">
    <property type="entry name" value="PseudoU_synth_2"/>
    <property type="match status" value="1"/>
</dbReference>
<dbReference type="GO" id="GO:0000455">
    <property type="term" value="P:enzyme-directed rRNA pseudouridine synthesis"/>
    <property type="evidence" value="ECO:0007669"/>
    <property type="project" value="UniProtKB-ARBA"/>
</dbReference>
<dbReference type="InterPro" id="IPR000748">
    <property type="entry name" value="PsdUridine_synth_RsuA/RluB/E/F"/>
</dbReference>
<dbReference type="InterPro" id="IPR020094">
    <property type="entry name" value="TruA/RsuA/RluB/E/F_N"/>
</dbReference>
<dbReference type="Pfam" id="PF01479">
    <property type="entry name" value="S4"/>
    <property type="match status" value="1"/>
</dbReference>
<keyword evidence="8" id="KW-1185">Reference proteome</keyword>
<sequence>MRIDKLLANSGFGSRKDVKKLLKSGAVLCNDAKIADPKAHVDPDSDQITVYGEPVQYREFIYLMMNKPKGYISATEDDRLKTVLDLLEPEDAHMKPFPVGRLDRDTEGLLVLTNDGQLAHDVLAPKKHVPKTYYAIIDGAVDEVDIERFKQGVTLDDGYVTKPGKLTIIKSGQQSEIELIITEGKFHQVKRMFESVGKKVLYLKRIAMGALVLDESLELGEYREMTEEELALLQTRS</sequence>
<dbReference type="InterPro" id="IPR018496">
    <property type="entry name" value="PsdUridine_synth_RsuA/RluB_CS"/>
</dbReference>
<dbReference type="SUPFAM" id="SSF55174">
    <property type="entry name" value="Alpha-L RNA-binding motif"/>
    <property type="match status" value="1"/>
</dbReference>
<evidence type="ECO:0000256" key="1">
    <source>
        <dbReference type="ARBA" id="ARBA00008348"/>
    </source>
</evidence>
<dbReference type="OrthoDB" id="9807213at2"/>
<evidence type="ECO:0000313" key="7">
    <source>
        <dbReference type="EMBL" id="PQD94583.1"/>
    </source>
</evidence>
<evidence type="ECO:0000256" key="2">
    <source>
        <dbReference type="ARBA" id="ARBA00022884"/>
    </source>
</evidence>
<dbReference type="InterPro" id="IPR042092">
    <property type="entry name" value="PsdUridine_s_RsuA/RluB/E/F_cat"/>
</dbReference>
<comment type="caution">
    <text evidence="7">The sequence shown here is derived from an EMBL/GenBank/DDBJ whole genome shotgun (WGS) entry which is preliminary data.</text>
</comment>
<dbReference type="InterPro" id="IPR036986">
    <property type="entry name" value="S4_RNA-bd_sf"/>
</dbReference>
<dbReference type="PANTHER" id="PTHR47683">
    <property type="entry name" value="PSEUDOURIDINE SYNTHASE FAMILY PROTEIN-RELATED"/>
    <property type="match status" value="1"/>
</dbReference>
<dbReference type="EMBL" id="PKOZ01000008">
    <property type="protein sequence ID" value="PQD94583.1"/>
    <property type="molecule type" value="Genomic_DNA"/>
</dbReference>
<dbReference type="CDD" id="cd00165">
    <property type="entry name" value="S4"/>
    <property type="match status" value="1"/>
</dbReference>
<feature type="domain" description="RNA-binding S4" evidence="6">
    <location>
        <begin position="1"/>
        <end position="59"/>
    </location>
</feature>
<dbReference type="Gene3D" id="3.10.290.10">
    <property type="entry name" value="RNA-binding S4 domain"/>
    <property type="match status" value="1"/>
</dbReference>
<dbReference type="SMART" id="SM00363">
    <property type="entry name" value="S4"/>
    <property type="match status" value="1"/>
</dbReference>
<accession>A0A2S7MXV1</accession>
<keyword evidence="2 4" id="KW-0694">RNA-binding</keyword>
<dbReference type="InterPro" id="IPR006145">
    <property type="entry name" value="PsdUridine_synth_RsuA/RluA"/>
</dbReference>
<keyword evidence="3 5" id="KW-0413">Isomerase</keyword>
<dbReference type="Gene3D" id="3.30.70.580">
    <property type="entry name" value="Pseudouridine synthase I, catalytic domain, N-terminal subdomain"/>
    <property type="match status" value="1"/>
</dbReference>
<dbReference type="InterPro" id="IPR050343">
    <property type="entry name" value="RsuA_PseudoU_synthase"/>
</dbReference>
<evidence type="ECO:0000256" key="4">
    <source>
        <dbReference type="PROSITE-ProRule" id="PRU00182"/>
    </source>
</evidence>
<dbReference type="AlphaFoldDB" id="A0A2S7MXV1"/>
<dbReference type="FunFam" id="3.30.70.1560:FF:000001">
    <property type="entry name" value="Pseudouridine synthase"/>
    <property type="match status" value="1"/>
</dbReference>
<dbReference type="InterPro" id="IPR002942">
    <property type="entry name" value="S4_RNA-bd"/>
</dbReference>
<evidence type="ECO:0000256" key="5">
    <source>
        <dbReference type="RuleBase" id="RU003887"/>
    </source>
</evidence>
<dbReference type="PROSITE" id="PS01149">
    <property type="entry name" value="PSI_RSU"/>
    <property type="match status" value="1"/>
</dbReference>
<name>A0A2S7MXV1_9BACI</name>
<dbReference type="GO" id="GO:0005829">
    <property type="term" value="C:cytosol"/>
    <property type="evidence" value="ECO:0007669"/>
    <property type="project" value="UniProtKB-ARBA"/>
</dbReference>
<comment type="similarity">
    <text evidence="1 5">Belongs to the pseudouridine synthase RsuA family.</text>
</comment>
<reference evidence="7 8" key="1">
    <citation type="submission" date="2017-12" db="EMBL/GenBank/DDBJ databases">
        <title>Taxonomic description and draft genome of Pradoshia cofamensis Gen. nov., sp. nov., a thermotolerant bacillale isolated from anterior gut of earthworm Eisenia fetida.</title>
        <authorList>
            <person name="Saha T."/>
            <person name="Chakraborty R."/>
        </authorList>
    </citation>
    <scope>NUCLEOTIDE SEQUENCE [LARGE SCALE GENOMIC DNA]</scope>
    <source>
        <strain evidence="7 8">EAG3</strain>
    </source>
</reference>
<gene>
    <name evidence="7" type="ORF">CYL18_13020</name>
</gene>
<dbReference type="NCBIfam" id="TIGR00093">
    <property type="entry name" value="pseudouridine synthase"/>
    <property type="match status" value="1"/>
</dbReference>
<protein>
    <recommendedName>
        <fullName evidence="5">Pseudouridine synthase</fullName>
        <ecNumber evidence="5">5.4.99.-</ecNumber>
    </recommendedName>
</protein>
<dbReference type="PANTHER" id="PTHR47683:SF4">
    <property type="entry name" value="PSEUDOURIDINE SYNTHASE"/>
    <property type="match status" value="1"/>
</dbReference>
<dbReference type="Proteomes" id="UP000239663">
    <property type="component" value="Unassembled WGS sequence"/>
</dbReference>
<dbReference type="PROSITE" id="PS50889">
    <property type="entry name" value="S4"/>
    <property type="match status" value="1"/>
</dbReference>
<evidence type="ECO:0000256" key="3">
    <source>
        <dbReference type="ARBA" id="ARBA00023235"/>
    </source>
</evidence>
<evidence type="ECO:0000259" key="6">
    <source>
        <dbReference type="SMART" id="SM00363"/>
    </source>
</evidence>
<dbReference type="Gene3D" id="3.30.70.1560">
    <property type="entry name" value="Alpha-L RNA-binding motif"/>
    <property type="match status" value="1"/>
</dbReference>
<proteinExistence type="inferred from homology"/>